<dbReference type="STRING" id="477680.SAMN05421788_1037"/>
<dbReference type="KEGG" id="fln:FLA_3687"/>
<feature type="signal peptide" evidence="1">
    <location>
        <begin position="1"/>
        <end position="21"/>
    </location>
</feature>
<protein>
    <recommendedName>
        <fullName evidence="4">Peptidase S74 domain-containing protein</fullName>
    </recommendedName>
</protein>
<dbReference type="OrthoDB" id="658938at2"/>
<feature type="chain" id="PRO_5011448722" description="Peptidase S74 domain-containing protein" evidence="1">
    <location>
        <begin position="22"/>
        <end position="532"/>
    </location>
</feature>
<accession>A0A173MJL3</accession>
<evidence type="ECO:0000313" key="3">
    <source>
        <dbReference type="Proteomes" id="UP000186917"/>
    </source>
</evidence>
<evidence type="ECO:0000256" key="1">
    <source>
        <dbReference type="SAM" id="SignalP"/>
    </source>
</evidence>
<name>A0A173MJL3_9BACT</name>
<dbReference type="EMBL" id="FTOR01000003">
    <property type="protein sequence ID" value="SIT03091.1"/>
    <property type="molecule type" value="Genomic_DNA"/>
</dbReference>
<keyword evidence="1" id="KW-0732">Signal</keyword>
<gene>
    <name evidence="2" type="ORF">SAMN05421788_1037</name>
</gene>
<keyword evidence="3" id="KW-1185">Reference proteome</keyword>
<organism evidence="2 3">
    <name type="scientific">Filimonas lacunae</name>
    <dbReference type="NCBI Taxonomy" id="477680"/>
    <lineage>
        <taxon>Bacteria</taxon>
        <taxon>Pseudomonadati</taxon>
        <taxon>Bacteroidota</taxon>
        <taxon>Chitinophagia</taxon>
        <taxon>Chitinophagales</taxon>
        <taxon>Chitinophagaceae</taxon>
        <taxon>Filimonas</taxon>
    </lineage>
</organism>
<dbReference type="Proteomes" id="UP000186917">
    <property type="component" value="Unassembled WGS sequence"/>
</dbReference>
<proteinExistence type="predicted"/>
<evidence type="ECO:0008006" key="4">
    <source>
        <dbReference type="Google" id="ProtNLM"/>
    </source>
</evidence>
<sequence length="532" mass="57543">MLNKLTVLCGFVLVFLNYSYAQTDTTSRNAGLPNYGRTIILADSVARARIGDSAVVTLNTVQTITAAKNFAPAITGNGAAVTITPSFTATANSNQLYGLDIADPTVINTGGYTNISSMSARFRGSVLVGGTIDAKYFRTNELMRSNNDNTLGISKSSANLLNGLVFKSVSAVTATSNIQNSTLFTDTVYFNSNTPSATGYSQVRLTPALTQTGYSGITRGLYVSPILKDVTDFRAIETNVPFGNGYQLYLGGGARNYMSGRTTVDSIWNFNDLVYYQATASYLQVRTNGFTYKDLASVNFLKAANPTTLTGTRDLLRYYVIGKSNITNANWNGIGMYDSLQITQDISTGRVSALRVSPVVMQTGYTGTVRGLLIDPVLTGTSDFRAIETLVNDGAGFQLYAGGSAPSYFKGRVGINTDKPQSELAVNGTITAVRVKVTTQGWADYVFDSAYQLPALPEVEKFIQQNKHLPDVPSAATVSQEGIDVGDNQVLLLKKIEELTLYIIEQNKKLEARSKKLEQQGVEIELLKQKVK</sequence>
<reference evidence="3" key="1">
    <citation type="submission" date="2017-01" db="EMBL/GenBank/DDBJ databases">
        <authorList>
            <person name="Varghese N."/>
            <person name="Submissions S."/>
        </authorList>
    </citation>
    <scope>NUCLEOTIDE SEQUENCE [LARGE SCALE GENOMIC DNA]</scope>
    <source>
        <strain evidence="3">DSM 21054</strain>
    </source>
</reference>
<dbReference type="RefSeq" id="WP_076378559.1">
    <property type="nucleotide sequence ID" value="NZ_AP017422.1"/>
</dbReference>
<evidence type="ECO:0000313" key="2">
    <source>
        <dbReference type="EMBL" id="SIT03091.1"/>
    </source>
</evidence>
<dbReference type="AlphaFoldDB" id="A0A173MJL3"/>